<dbReference type="EMBL" id="BAAAHP010000161">
    <property type="protein sequence ID" value="GAA0895455.1"/>
    <property type="molecule type" value="Genomic_DNA"/>
</dbReference>
<reference evidence="1 2" key="1">
    <citation type="journal article" date="2019" name="Int. J. Syst. Evol. Microbiol.">
        <title>The Global Catalogue of Microorganisms (GCM) 10K type strain sequencing project: providing services to taxonomists for standard genome sequencing and annotation.</title>
        <authorList>
            <consortium name="The Broad Institute Genomics Platform"/>
            <consortium name="The Broad Institute Genome Sequencing Center for Infectious Disease"/>
            <person name="Wu L."/>
            <person name="Ma J."/>
        </authorList>
    </citation>
    <scope>NUCLEOTIDE SEQUENCE [LARGE SCALE GENOMIC DNA]</scope>
    <source>
        <strain evidence="1 2">JCM 11117</strain>
    </source>
</reference>
<name>A0ABN1N797_9PSEU</name>
<accession>A0ABN1N797</accession>
<dbReference type="RefSeq" id="WP_343944119.1">
    <property type="nucleotide sequence ID" value="NZ_BAAAHP010000161.1"/>
</dbReference>
<gene>
    <name evidence="1" type="ORF">GCM10009559_51220</name>
</gene>
<proteinExistence type="predicted"/>
<evidence type="ECO:0000313" key="2">
    <source>
        <dbReference type="Proteomes" id="UP001499967"/>
    </source>
</evidence>
<dbReference type="InterPro" id="IPR033753">
    <property type="entry name" value="GCV_H/Fam206"/>
</dbReference>
<evidence type="ECO:0000313" key="1">
    <source>
        <dbReference type="EMBL" id="GAA0895455.1"/>
    </source>
</evidence>
<dbReference type="Proteomes" id="UP001499967">
    <property type="component" value="Unassembled WGS sequence"/>
</dbReference>
<protein>
    <recommendedName>
        <fullName evidence="3">Glycine cleavage system H protein</fullName>
    </recommendedName>
</protein>
<evidence type="ECO:0008006" key="3">
    <source>
        <dbReference type="Google" id="ProtNLM"/>
    </source>
</evidence>
<sequence>MSSSVRSPSHDTHAALGAAFAGWAMPVPYHDLVDRPEVVNEDPYGDGWLFCVSAPDGLHDAATYRRLVEED</sequence>
<keyword evidence="2" id="KW-1185">Reference proteome</keyword>
<dbReference type="InterPro" id="IPR011053">
    <property type="entry name" value="Single_hybrid_motif"/>
</dbReference>
<dbReference type="Pfam" id="PF01597">
    <property type="entry name" value="GCV_H"/>
    <property type="match status" value="1"/>
</dbReference>
<dbReference type="SUPFAM" id="SSF51230">
    <property type="entry name" value="Single hybrid motif"/>
    <property type="match status" value="1"/>
</dbReference>
<comment type="caution">
    <text evidence="1">The sequence shown here is derived from an EMBL/GenBank/DDBJ whole genome shotgun (WGS) entry which is preliminary data.</text>
</comment>
<dbReference type="Gene3D" id="2.40.50.100">
    <property type="match status" value="1"/>
</dbReference>
<organism evidence="1 2">
    <name type="scientific">Pseudonocardia zijingensis</name>
    <dbReference type="NCBI Taxonomy" id="153376"/>
    <lineage>
        <taxon>Bacteria</taxon>
        <taxon>Bacillati</taxon>
        <taxon>Actinomycetota</taxon>
        <taxon>Actinomycetes</taxon>
        <taxon>Pseudonocardiales</taxon>
        <taxon>Pseudonocardiaceae</taxon>
        <taxon>Pseudonocardia</taxon>
    </lineage>
</organism>